<dbReference type="InterPro" id="IPR022689">
    <property type="entry name" value="Iron_dep_repressor"/>
</dbReference>
<evidence type="ECO:0000256" key="5">
    <source>
        <dbReference type="ARBA" id="ARBA00023004"/>
    </source>
</evidence>
<dbReference type="InterPro" id="IPR022687">
    <property type="entry name" value="HTH_DTXR"/>
</dbReference>
<comment type="function">
    <text evidence="9">In the presence of manganese, represses expression of mntH and mntS. Up-regulates expression of mntP.</text>
</comment>
<comment type="subunit">
    <text evidence="3">Homodimer.</text>
</comment>
<evidence type="ECO:0000313" key="12">
    <source>
        <dbReference type="Proteomes" id="UP000638732"/>
    </source>
</evidence>
<evidence type="ECO:0000259" key="10">
    <source>
        <dbReference type="PROSITE" id="PS50944"/>
    </source>
</evidence>
<dbReference type="SUPFAM" id="SSF47979">
    <property type="entry name" value="Iron-dependent repressor protein, dimerization domain"/>
    <property type="match status" value="1"/>
</dbReference>
<keyword evidence="12" id="KW-1185">Reference proteome</keyword>
<dbReference type="RefSeq" id="WP_166584907.1">
    <property type="nucleotide sequence ID" value="NZ_WWEO01000040.1"/>
</dbReference>
<dbReference type="SMART" id="SM00899">
    <property type="entry name" value="FeoA"/>
    <property type="match status" value="1"/>
</dbReference>
<comment type="caution">
    <text evidence="11">The sequence shown here is derived from an EMBL/GenBank/DDBJ whole genome shotgun (WGS) entry which is preliminary data.</text>
</comment>
<dbReference type="GO" id="GO:0046983">
    <property type="term" value="F:protein dimerization activity"/>
    <property type="evidence" value="ECO:0007669"/>
    <property type="project" value="InterPro"/>
</dbReference>
<evidence type="ECO:0000313" key="11">
    <source>
        <dbReference type="EMBL" id="NCD68920.1"/>
    </source>
</evidence>
<evidence type="ECO:0000256" key="4">
    <source>
        <dbReference type="ARBA" id="ARBA00022386"/>
    </source>
</evidence>
<dbReference type="Gene3D" id="1.10.10.10">
    <property type="entry name" value="Winged helix-like DNA-binding domain superfamily/Winged helix DNA-binding domain"/>
    <property type="match status" value="1"/>
</dbReference>
<keyword evidence="6" id="KW-0805">Transcription regulation</keyword>
<dbReference type="SUPFAM" id="SSF46785">
    <property type="entry name" value="Winged helix' DNA-binding domain"/>
    <property type="match status" value="1"/>
</dbReference>
<evidence type="ECO:0000256" key="7">
    <source>
        <dbReference type="ARBA" id="ARBA00023125"/>
    </source>
</evidence>
<feature type="domain" description="HTH dtxR-type" evidence="10">
    <location>
        <begin position="1"/>
        <end position="63"/>
    </location>
</feature>
<dbReference type="AlphaFoldDB" id="A0A966DRW2"/>
<dbReference type="SMART" id="SM00529">
    <property type="entry name" value="HTH_DTXR"/>
    <property type="match status" value="1"/>
</dbReference>
<dbReference type="GO" id="GO:0003677">
    <property type="term" value="F:DNA binding"/>
    <property type="evidence" value="ECO:0007669"/>
    <property type="project" value="UniProtKB-KW"/>
</dbReference>
<organism evidence="11 12">
    <name type="scientific">Mucilaginibacter agri</name>
    <dbReference type="NCBI Taxonomy" id="2695265"/>
    <lineage>
        <taxon>Bacteria</taxon>
        <taxon>Pseudomonadati</taxon>
        <taxon>Bacteroidota</taxon>
        <taxon>Sphingobacteriia</taxon>
        <taxon>Sphingobacteriales</taxon>
        <taxon>Sphingobacteriaceae</taxon>
        <taxon>Mucilaginibacter</taxon>
    </lineage>
</organism>
<dbReference type="Pfam" id="PF04023">
    <property type="entry name" value="FeoA"/>
    <property type="match status" value="1"/>
</dbReference>
<dbReference type="InterPro" id="IPR036388">
    <property type="entry name" value="WH-like_DNA-bd_sf"/>
</dbReference>
<keyword evidence="5" id="KW-0408">Iron</keyword>
<dbReference type="PROSITE" id="PS50944">
    <property type="entry name" value="HTH_DTXR"/>
    <property type="match status" value="1"/>
</dbReference>
<comment type="subcellular location">
    <subcellularLocation>
        <location evidence="1">Cytoplasm</location>
    </subcellularLocation>
</comment>
<dbReference type="PANTHER" id="PTHR33238">
    <property type="entry name" value="IRON (METAL) DEPENDENT REPRESSOR, DTXR FAMILY"/>
    <property type="match status" value="1"/>
</dbReference>
<evidence type="ECO:0000256" key="9">
    <source>
        <dbReference type="ARBA" id="ARBA00025185"/>
    </source>
</evidence>
<dbReference type="GO" id="GO:0046914">
    <property type="term" value="F:transition metal ion binding"/>
    <property type="evidence" value="ECO:0007669"/>
    <property type="project" value="InterPro"/>
</dbReference>
<gene>
    <name evidence="11" type="ORF">GSY63_06100</name>
</gene>
<dbReference type="PANTHER" id="PTHR33238:SF7">
    <property type="entry name" value="IRON-DEPENDENT TRANSCRIPTIONAL REGULATOR"/>
    <property type="match status" value="1"/>
</dbReference>
<dbReference type="InterPro" id="IPR036421">
    <property type="entry name" value="Fe_dep_repressor_sf"/>
</dbReference>
<dbReference type="InterPro" id="IPR038157">
    <property type="entry name" value="FeoA_core_dom"/>
</dbReference>
<dbReference type="Pfam" id="PF02742">
    <property type="entry name" value="Fe_dep_repr_C"/>
    <property type="match status" value="1"/>
</dbReference>
<sequence length="218" mass="25038">MQTFTEENYLKTIYKLSEGSAPVSTNQLAAILNTKAASVTDMLKKLSEKKLIDYTRYYGVTLTEVGKKIAVDVVRRHRLWEYFLVEKLNFKWDEVHDMAEELEHISSTELVDRLDQFMDYPAYDPHGDPIPDKHGRIKHHEFKPISQLDVDESGVISGVREHSPPFLQYLEKLNLMLGNQIRVIEILAYDQSVVLTVNQSENKISISKEAAKNILVTS</sequence>
<dbReference type="EMBL" id="WWEO01000040">
    <property type="protein sequence ID" value="NCD68920.1"/>
    <property type="molecule type" value="Genomic_DNA"/>
</dbReference>
<dbReference type="Proteomes" id="UP000638732">
    <property type="component" value="Unassembled WGS sequence"/>
</dbReference>
<dbReference type="Gene3D" id="1.10.60.10">
    <property type="entry name" value="Iron dependent repressor, metal binding and dimerisation domain"/>
    <property type="match status" value="1"/>
</dbReference>
<dbReference type="InterPro" id="IPR050536">
    <property type="entry name" value="DtxR_MntR_Metal-Reg"/>
</dbReference>
<dbReference type="InterPro" id="IPR001367">
    <property type="entry name" value="Fe_dep_repressor"/>
</dbReference>
<dbReference type="GO" id="GO:0003700">
    <property type="term" value="F:DNA-binding transcription factor activity"/>
    <property type="evidence" value="ECO:0007669"/>
    <property type="project" value="InterPro"/>
</dbReference>
<name>A0A966DRW2_9SPHI</name>
<proteinExistence type="inferred from homology"/>
<dbReference type="GO" id="GO:0005737">
    <property type="term" value="C:cytoplasm"/>
    <property type="evidence" value="ECO:0007669"/>
    <property type="project" value="UniProtKB-SubCell"/>
</dbReference>
<dbReference type="InterPro" id="IPR008988">
    <property type="entry name" value="Transcriptional_repressor_C"/>
</dbReference>
<evidence type="ECO:0000256" key="3">
    <source>
        <dbReference type="ARBA" id="ARBA00011738"/>
    </source>
</evidence>
<dbReference type="InterPro" id="IPR007167">
    <property type="entry name" value="Fe-transptr_FeoA-like"/>
</dbReference>
<dbReference type="SUPFAM" id="SSF50037">
    <property type="entry name" value="C-terminal domain of transcriptional repressors"/>
    <property type="match status" value="1"/>
</dbReference>
<reference evidence="11" key="2">
    <citation type="submission" date="2020-10" db="EMBL/GenBank/DDBJ databases">
        <title>Mucilaginibacter sp. nov., isolated from soil.</title>
        <authorList>
            <person name="Jeon C.O."/>
        </authorList>
    </citation>
    <scope>NUCLEOTIDE SEQUENCE</scope>
    <source>
        <strain evidence="11">R11</strain>
    </source>
</reference>
<keyword evidence="8" id="KW-0804">Transcription</keyword>
<dbReference type="Pfam" id="PF01325">
    <property type="entry name" value="Fe_dep_repress"/>
    <property type="match status" value="1"/>
</dbReference>
<evidence type="ECO:0000256" key="6">
    <source>
        <dbReference type="ARBA" id="ARBA00023015"/>
    </source>
</evidence>
<accession>A0A966DRW2</accession>
<protein>
    <recommendedName>
        <fullName evidence="4">Transcriptional regulator MntR</fullName>
    </recommendedName>
</protein>
<evidence type="ECO:0000256" key="2">
    <source>
        <dbReference type="ARBA" id="ARBA00007871"/>
    </source>
</evidence>
<evidence type="ECO:0000256" key="1">
    <source>
        <dbReference type="ARBA" id="ARBA00004496"/>
    </source>
</evidence>
<evidence type="ECO:0000256" key="8">
    <source>
        <dbReference type="ARBA" id="ARBA00023163"/>
    </source>
</evidence>
<dbReference type="Gene3D" id="2.30.30.90">
    <property type="match status" value="1"/>
</dbReference>
<keyword evidence="7" id="KW-0238">DNA-binding</keyword>
<comment type="similarity">
    <text evidence="2">Belongs to the DtxR/MntR family.</text>
</comment>
<reference evidence="11" key="1">
    <citation type="submission" date="2020-01" db="EMBL/GenBank/DDBJ databases">
        <authorList>
            <person name="Seo Y.L."/>
        </authorList>
    </citation>
    <scope>NUCLEOTIDE SEQUENCE</scope>
    <source>
        <strain evidence="11">R11</strain>
    </source>
</reference>
<dbReference type="InterPro" id="IPR036390">
    <property type="entry name" value="WH_DNA-bd_sf"/>
</dbReference>